<name>A0A9N7UBN3_PLEPL</name>
<comment type="caution">
    <text evidence="1">The sequence shown here is derived from an EMBL/GenBank/DDBJ whole genome shotgun (WGS) entry which is preliminary data.</text>
</comment>
<dbReference type="Proteomes" id="UP001153269">
    <property type="component" value="Unassembled WGS sequence"/>
</dbReference>
<sequence>MTRMLFWRERRKRSTEEDGEMRRVWQGHRQRETAKDFQDERHDCWDSADDPRYIPSSSWSYRTFSSVHCSWTTRAGVLPWL</sequence>
<dbReference type="EMBL" id="CADEAL010001084">
    <property type="protein sequence ID" value="CAB1428723.1"/>
    <property type="molecule type" value="Genomic_DNA"/>
</dbReference>
<proteinExistence type="predicted"/>
<reference evidence="1" key="1">
    <citation type="submission" date="2020-03" db="EMBL/GenBank/DDBJ databases">
        <authorList>
            <person name="Weist P."/>
        </authorList>
    </citation>
    <scope>NUCLEOTIDE SEQUENCE</scope>
</reference>
<protein>
    <submittedName>
        <fullName evidence="1">Uncharacterized protein</fullName>
    </submittedName>
</protein>
<keyword evidence="2" id="KW-1185">Reference proteome</keyword>
<gene>
    <name evidence="1" type="ORF">PLEPLA_LOCUS16697</name>
</gene>
<evidence type="ECO:0000313" key="2">
    <source>
        <dbReference type="Proteomes" id="UP001153269"/>
    </source>
</evidence>
<organism evidence="1 2">
    <name type="scientific">Pleuronectes platessa</name>
    <name type="common">European plaice</name>
    <dbReference type="NCBI Taxonomy" id="8262"/>
    <lineage>
        <taxon>Eukaryota</taxon>
        <taxon>Metazoa</taxon>
        <taxon>Chordata</taxon>
        <taxon>Craniata</taxon>
        <taxon>Vertebrata</taxon>
        <taxon>Euteleostomi</taxon>
        <taxon>Actinopterygii</taxon>
        <taxon>Neopterygii</taxon>
        <taxon>Teleostei</taxon>
        <taxon>Neoteleostei</taxon>
        <taxon>Acanthomorphata</taxon>
        <taxon>Carangaria</taxon>
        <taxon>Pleuronectiformes</taxon>
        <taxon>Pleuronectoidei</taxon>
        <taxon>Pleuronectidae</taxon>
        <taxon>Pleuronectes</taxon>
    </lineage>
</organism>
<evidence type="ECO:0000313" key="1">
    <source>
        <dbReference type="EMBL" id="CAB1428723.1"/>
    </source>
</evidence>
<accession>A0A9N7UBN3</accession>
<dbReference type="AlphaFoldDB" id="A0A9N7UBN3"/>